<accession>A0A494XCZ3</accession>
<feature type="transmembrane region" description="Helical" evidence="2">
    <location>
        <begin position="2126"/>
        <end position="2148"/>
    </location>
</feature>
<dbReference type="EMBL" id="RBZV01000004">
    <property type="protein sequence ID" value="RKP48368.1"/>
    <property type="molecule type" value="Genomic_DNA"/>
</dbReference>
<dbReference type="InterPro" id="IPR010069">
    <property type="entry name" value="CdiA_FHA1_rpt"/>
</dbReference>
<evidence type="ECO:0000259" key="3">
    <source>
        <dbReference type="SMART" id="SM00912"/>
    </source>
</evidence>
<organism evidence="4 5">
    <name type="scientific">Trinickia fusca</name>
    <dbReference type="NCBI Taxonomy" id="2419777"/>
    <lineage>
        <taxon>Bacteria</taxon>
        <taxon>Pseudomonadati</taxon>
        <taxon>Pseudomonadota</taxon>
        <taxon>Betaproteobacteria</taxon>
        <taxon>Burkholderiales</taxon>
        <taxon>Burkholderiaceae</taxon>
        <taxon>Trinickia</taxon>
    </lineage>
</organism>
<reference evidence="4 5" key="1">
    <citation type="submission" date="2018-10" db="EMBL/GenBank/DDBJ databases">
        <title>Paraburkholderia sp. 7MK8-2, isolated from soil.</title>
        <authorList>
            <person name="Gao Z.-H."/>
            <person name="Qiu L.-H."/>
        </authorList>
    </citation>
    <scope>NUCLEOTIDE SEQUENCE [LARGE SCALE GENOMIC DNA]</scope>
    <source>
        <strain evidence="4 5">7MK8-2</strain>
    </source>
</reference>
<dbReference type="SMART" id="SM00912">
    <property type="entry name" value="Haemagg_act"/>
    <property type="match status" value="1"/>
</dbReference>
<dbReference type="Gene3D" id="2.160.20.10">
    <property type="entry name" value="Single-stranded right-handed beta-helix, Pectin lyase-like"/>
    <property type="match status" value="1"/>
</dbReference>
<gene>
    <name evidence="4" type="ORF">D7S89_13740</name>
</gene>
<dbReference type="NCBIfam" id="TIGR01731">
    <property type="entry name" value="fil_hemag_20aa"/>
    <property type="match status" value="6"/>
</dbReference>
<dbReference type="SUPFAM" id="SSF51126">
    <property type="entry name" value="Pectin lyase-like"/>
    <property type="match status" value="1"/>
</dbReference>
<dbReference type="Proteomes" id="UP000280434">
    <property type="component" value="Unassembled WGS sequence"/>
</dbReference>
<name>A0A494XCZ3_9BURK</name>
<evidence type="ECO:0000256" key="1">
    <source>
        <dbReference type="SAM" id="MobiDB-lite"/>
    </source>
</evidence>
<keyword evidence="5" id="KW-1185">Reference proteome</keyword>
<evidence type="ECO:0000313" key="4">
    <source>
        <dbReference type="EMBL" id="RKP48368.1"/>
    </source>
</evidence>
<dbReference type="OrthoDB" id="5666689at2"/>
<dbReference type="InterPro" id="IPR011050">
    <property type="entry name" value="Pectin_lyase_fold/virulence"/>
</dbReference>
<comment type="caution">
    <text evidence="4">The sequence shown here is derived from an EMBL/GenBank/DDBJ whole genome shotgun (WGS) entry which is preliminary data.</text>
</comment>
<evidence type="ECO:0000256" key="2">
    <source>
        <dbReference type="SAM" id="Phobius"/>
    </source>
</evidence>
<feature type="domain" description="Filamentous haemagglutinin FhaB/tRNA nuclease CdiA-like TPS" evidence="3">
    <location>
        <begin position="85"/>
        <end position="206"/>
    </location>
</feature>
<feature type="transmembrane region" description="Helical" evidence="2">
    <location>
        <begin position="2160"/>
        <end position="2185"/>
    </location>
</feature>
<dbReference type="InterPro" id="IPR008638">
    <property type="entry name" value="FhaB/CdiA-like_TPS"/>
</dbReference>
<sequence length="2678" mass="263073">MRAADGVVYYHALQRAMALDRRRNWSAERLTPVRYALWRRVTAVLTAWAVYLCPMALLIDETAQAAAIVDPRAPIPFQPTITQTSTGISAVNIAAPNANGVSLNQYQSFNVDSTGLVLNNSLVAGTPLLGGALPANPHLGGRTASTIINEVTSTGPASTLMGPLEVFGSPAAVIISSPNGISVNGLALTNISGLVLTTGTPQFLTGSGGTLTDFPHASAVAYNVSSGRIIIDGPQGAMNPGVGIEGTVGDIDLIGQTVSINAPLRADQRVNIIAGNQTVTPAASGSASYSTIPNGTANKASVIDNNAAIDASQYGSVTSGQIFIVSTAAGMGVNMQGTLAAAAGNAVVTSNGDISVGNTFANQDVTLSSAGNTTIAGTGLANQNYTVNANGDVNAPASVSAVHGLSMNAGGSLSAGKLAANGHVAIAAQNSMTLGSASGQDLTLHTATGDLAVNSSITSPGKVEANAGRDLWVSGSVESGNTVTLKGARNASVNGAIAGASDMTLMALSGTLATTGNVGTLGALTVTGAQSVSLGGAVFSSGDAAVSASTGSLFIGGGLSSVGAVTAGAGQDVTITGSVHSSKSSTITAARDVALNGSLEADGAGNAAISAGRTLAGSGAISAAHDAQLSAGRDISISGGIQTGNNLFATAGANLSVRATTVVGAETLTATAGSATLAGNALVGKAMSVTAGNDLNAEGGITSLGDLGLNAQSGSLKASGQVSTAGAAVLNAGRDIALNAQTTVTHDARLTANNITTQGVSVGGNLIAQAVNTLDTSAGQLNAAFNASAPELNVTGSATLKGANVSTANAVVGGTYAATGTTTLKTGGTAAYLSDATLAGGGVANVGRQMASGNLNVSGAAITNQGQLSSLKMATLIAVTLDNEGTVYAPTFNVSMSGGTTNSGGLFASNALTFTAGSLNNSNGLIFAGDVNHPTAATGNATVTITGGNGSFNNTNGKVLAQNVLTLSLPNQTIDPSTAAFGTISGGYGMSIAAQAISNSGSWALPSTKTAITTSQGTSNSGSLSQGGGTLTLTGGVSNAGTLSATNLTINGSLTNQTGGIISAGNALILNGSASNRGIVQALNALNISGTNYDNTNGITRAGNSSSAAGQGNVSVNLSGDLANGGGTLTAVNDLAIAAANVNNSTVSGAPTTSTATTTVVNIPLVMATAIGTELFNYPLKIGGAGMLSLNSTTLQATIGGLLSSTGNTPGPSAVWSYGWGGVILSQENPVATSGTVQFVKVPVKVGENTDGGTAVYPDMWVVQDGTISGYTATRTVSLPTVDETTTIIQSSGVNSVIAAGHNLTLTANSLNNQAGTVTAGNDVNVHVQSLSNGGQAYSSSVTDTVNAASLNAFLATLNSMNAPVITGVTVPSSVPVQDLCPPNGGGGCMDVPPISFTFDKQATSLPSTSSSVTVQGPTGRIAAGHDLNLSGGSLTNAGALAAGNDVNIAAKGFTNQGTNTGTTTTTAGCAAGVSNTGCSILNTSNPNSQNYSYQQINSNVTAGNDVVIAAGMLNNKYANIAAGRNVIIGGAGTLANDGVTVSAALTQAGSVANVSGAIEAGYDVNINAASLTNSISAPAYVHENYGRKGPFAGCEQNCETYIGVQSGNAAIVSANHNVSLQASAFSNTGSLVTALNNVSISATNGASSDNQYFQSFWHADLYGPSWGCAGNAAQCASLYGAAYSPGDAQAAPGLPSAAGFADFVPSTIQAGNALSVKSPTLTNTGNVIGQAVSLSGAQLVNGLTNPHVYTPAPVVSGQVITLGPPAMPEMASTTVNSAGLVTTMSGEAISVTGGAGPPPTMPIGVQTIGKPVAPVVEAATAQTTGSATVSYFVNNPASFTMPALSPGALLAALPANLQPGKVPFYYDPYTENQQIEQAALQSTGRATFYSTTSAADSTDQASVQNQQKKALYGAALQYAKEHNIALGTQLSQTQLALVSEPMLWYVEQSVPEPGCSATGNGTCPTVRALVPEVLLPQNYAQVNADGEISGKNVTLDYNNSILNTGSVSAQSLAVNTGTLTNEQRSTDVGLIYQAIDDGYIAKTTGTVVQQGGFMSAANYTLNAQAIQQIGGALQQVGSDGSVDQAATTQLLTSLKGSLGGNFTQSAVSNHLDTSVIGAEAWYDQLWMVAVIIGISIMSAGAASAAIGTAAGATAGSGTMFAAGGGGVGLVGAGVGNAALSAGFAGMMNSAMSQTAFGNGSFNVGTMFETGAVSATTAGLLNGITVNGGSVGWSWGYSPNSLAALAGVQSAGSAFVPVAGGSSQSLPTVIAAIGAEATIQAGVQTAIQGGSFLTNLRNSVVSDAAAAGAYAVGEAAGTSGSLIPVGSPQYILTHGLLGCAAGAAEGNGCAAGAMGGAASAAFSPDFIKAIDPSGASLDQGQLAALATFSTLVGGGLAGLAGLNAQSAVTTAQNEALNNSGAGDHTAQAVKNGGVLSTLADAFVDALQFKQRMDNWLTGQASQFVGVMNRNSAQTPPSDPNPLVQANNGNPPMTGGAVVTPPVSVPLPNGTVATTPPLIQPGAPILSSGDSGDDTGGGATGQGPATNTPVASEGTANAATLQGLKGQLANENLANIAAQDSRLAAAVTGSGTSNPNFSIGTGTVAEANALGQVWVGDGATLVSNQVACPGCLVSADGTMIYRPPQPKASPFATTGVQANFVRQTPGGAIISNGHLNVIP</sequence>
<keyword evidence="2" id="KW-1133">Transmembrane helix</keyword>
<feature type="region of interest" description="Disordered" evidence="1">
    <location>
        <begin position="2518"/>
        <end position="2551"/>
    </location>
</feature>
<protein>
    <submittedName>
        <fullName evidence="4">Filamentous hemagglutinin N-terminal domain-containing protein</fullName>
    </submittedName>
</protein>
<dbReference type="InterPro" id="IPR012334">
    <property type="entry name" value="Pectin_lyas_fold"/>
</dbReference>
<proteinExistence type="predicted"/>
<keyword evidence="2" id="KW-0812">Transmembrane</keyword>
<dbReference type="NCBIfam" id="TIGR01901">
    <property type="entry name" value="adhes_NPXG"/>
    <property type="match status" value="1"/>
</dbReference>
<dbReference type="Pfam" id="PF05860">
    <property type="entry name" value="TPS"/>
    <property type="match status" value="1"/>
</dbReference>
<keyword evidence="2" id="KW-0472">Membrane</keyword>
<evidence type="ECO:0000313" key="5">
    <source>
        <dbReference type="Proteomes" id="UP000280434"/>
    </source>
</evidence>